<sequence>MGQAWCKEKTSKAQDSKSPLDRVFVRCAHRIYPGLKEEGSVLGGATQRVTSSEIGYAGSPPRDVLARGRSIDSVDRPFQPSDWVDVNLEVPSTPRASSVLTNLTIDTNLYPPTTTPTSIRSNNTRDITPVPPPRRKKRNRGRPLPPKPDEIPEKTSCNLRHVDTGDEPLYSSVLSNSPKTLVDDYATMDDVVGGCREQQQQPPQQQQDTSALSNSTTTVTTNGTRETRNEYSKGGMPEGRRTKEIYEHKVNGTGRIISSEVVSKKKASYNGGKNLKISNQHRKVEEIEDYERFANGRSIKDSSTPNRQDDDARVPRSKETPVSRQIDDSTRDNGKLEVNARPKNYSTVSLPNYDELDVGRHATQRTKGEGSEEEKIRSRRPVRSSTGSLPVEPFLLPFSEKTTTVRLEDYIPRRGSTENLSAYQEVLGKLDCTTANGVDQGEFLKYDPSKLEDWDLGDIGNCELNHRQRPLEVTRMPEIKIDSREVSIDSRDEVDFRQTDTSDRRTESPRSTNELQKPVSFGKTIESVRDDSKLSSSLDDPLREEDRYPEEATKPEISKPDQPPTCRQPFFLNQNNPFYSDTIGGGRSCGRDEDDFDRSNPRRMIFGRTLSNESEPCDPLDVSCETKELRPSVTESSKIIRTISEESLPREMMDNEKEFFDEDRSPNLDKTKTPPPSPESKIKPEILDNEHSTLLKVLKEEAAEGSNFSSMTPSLTELEVALSDMLEKEQTDQQDITKEEHDQDSSNRSLSPGEPIEPKIVPVEKSEHPMSLGEILQPKKSPINQRKVSFCTWEEKTAFNEEEILKDYETSVEKSSAPRRRSLDDSIVEKSEDIPTPPRRRHRPSYPPGILREDHRTAMNCADSEHDDRLI</sequence>
<feature type="compositionally biased region" description="Basic and acidic residues" evidence="1">
    <location>
        <begin position="851"/>
        <end position="871"/>
    </location>
</feature>
<feature type="region of interest" description="Disordered" evidence="1">
    <location>
        <begin position="196"/>
        <end position="246"/>
    </location>
</feature>
<feature type="region of interest" description="Disordered" evidence="1">
    <location>
        <begin position="628"/>
        <end position="688"/>
    </location>
</feature>
<comment type="caution">
    <text evidence="2">The sequence shown here is derived from an EMBL/GenBank/DDBJ whole genome shotgun (WGS) entry which is preliminary data.</text>
</comment>
<feature type="region of interest" description="Disordered" evidence="1">
    <location>
        <begin position="703"/>
        <end position="781"/>
    </location>
</feature>
<protein>
    <submittedName>
        <fullName evidence="2">Uncharacterized protein</fullName>
    </submittedName>
</protein>
<keyword evidence="3" id="KW-1185">Reference proteome</keyword>
<evidence type="ECO:0000313" key="3">
    <source>
        <dbReference type="Proteomes" id="UP001258017"/>
    </source>
</evidence>
<dbReference type="EMBL" id="JAIFRP010000042">
    <property type="protein sequence ID" value="KAK2581152.1"/>
    <property type="molecule type" value="Genomic_DNA"/>
</dbReference>
<feature type="compositionally biased region" description="Basic and acidic residues" evidence="1">
    <location>
        <begin position="725"/>
        <end position="745"/>
    </location>
</feature>
<name>A0AAD9RJZ8_9HYME</name>
<feature type="region of interest" description="Disordered" evidence="1">
    <location>
        <begin position="484"/>
        <end position="600"/>
    </location>
</feature>
<feature type="region of interest" description="Disordered" evidence="1">
    <location>
        <begin position="106"/>
        <end position="176"/>
    </location>
</feature>
<feature type="compositionally biased region" description="Basic and acidic residues" evidence="1">
    <location>
        <begin position="484"/>
        <end position="508"/>
    </location>
</feature>
<feature type="compositionally biased region" description="Polar residues" evidence="1">
    <location>
        <begin position="706"/>
        <end position="715"/>
    </location>
</feature>
<feature type="compositionally biased region" description="Basic and acidic residues" evidence="1">
    <location>
        <begin position="307"/>
        <end position="340"/>
    </location>
</feature>
<evidence type="ECO:0000256" key="1">
    <source>
        <dbReference type="SAM" id="MobiDB-lite"/>
    </source>
</evidence>
<evidence type="ECO:0000313" key="2">
    <source>
        <dbReference type="EMBL" id="KAK2581152.1"/>
    </source>
</evidence>
<proteinExistence type="predicted"/>
<accession>A0AAD9RJZ8</accession>
<dbReference type="Proteomes" id="UP001258017">
    <property type="component" value="Unassembled WGS sequence"/>
</dbReference>
<feature type="compositionally biased region" description="Low complexity" evidence="1">
    <location>
        <begin position="198"/>
        <end position="224"/>
    </location>
</feature>
<dbReference type="AlphaFoldDB" id="A0AAD9RJZ8"/>
<feature type="compositionally biased region" description="Basic and acidic residues" evidence="1">
    <location>
        <begin position="540"/>
        <end position="559"/>
    </location>
</feature>
<feature type="region of interest" description="Disordered" evidence="1">
    <location>
        <begin position="808"/>
        <end position="871"/>
    </location>
</feature>
<feature type="compositionally biased region" description="Basic and acidic residues" evidence="1">
    <location>
        <begin position="643"/>
        <end position="672"/>
    </location>
</feature>
<feature type="compositionally biased region" description="Basic and acidic residues" evidence="1">
    <location>
        <begin position="821"/>
        <end position="833"/>
    </location>
</feature>
<feature type="compositionally biased region" description="Polar residues" evidence="1">
    <location>
        <begin position="106"/>
        <end position="126"/>
    </location>
</feature>
<organism evidence="2 3">
    <name type="scientific">Odynerus spinipes</name>
    <dbReference type="NCBI Taxonomy" id="1348599"/>
    <lineage>
        <taxon>Eukaryota</taxon>
        <taxon>Metazoa</taxon>
        <taxon>Ecdysozoa</taxon>
        <taxon>Arthropoda</taxon>
        <taxon>Hexapoda</taxon>
        <taxon>Insecta</taxon>
        <taxon>Pterygota</taxon>
        <taxon>Neoptera</taxon>
        <taxon>Endopterygota</taxon>
        <taxon>Hymenoptera</taxon>
        <taxon>Apocrita</taxon>
        <taxon>Aculeata</taxon>
        <taxon>Vespoidea</taxon>
        <taxon>Vespidae</taxon>
        <taxon>Eumeninae</taxon>
        <taxon>Odynerus</taxon>
    </lineage>
</organism>
<gene>
    <name evidence="2" type="ORF">KPH14_007961</name>
</gene>
<reference evidence="2" key="1">
    <citation type="submission" date="2021-08" db="EMBL/GenBank/DDBJ databases">
        <authorList>
            <person name="Misof B."/>
            <person name="Oliver O."/>
            <person name="Podsiadlowski L."/>
            <person name="Donath A."/>
            <person name="Peters R."/>
            <person name="Mayer C."/>
            <person name="Rust J."/>
            <person name="Gunkel S."/>
            <person name="Lesny P."/>
            <person name="Martin S."/>
            <person name="Oeyen J.P."/>
            <person name="Petersen M."/>
            <person name="Panagiotis P."/>
            <person name="Wilbrandt J."/>
            <person name="Tanja T."/>
        </authorList>
    </citation>
    <scope>NUCLEOTIDE SEQUENCE</scope>
    <source>
        <strain evidence="2">GBR_01_08_01A</strain>
        <tissue evidence="2">Thorax + abdomen</tissue>
    </source>
</reference>
<reference evidence="2" key="2">
    <citation type="journal article" date="2023" name="Commun. Biol.">
        <title>Intrasexual cuticular hydrocarbon dimorphism in a wasp sheds light on hydrocarbon biosynthesis genes in Hymenoptera.</title>
        <authorList>
            <person name="Moris V.C."/>
            <person name="Podsiadlowski L."/>
            <person name="Martin S."/>
            <person name="Oeyen J.P."/>
            <person name="Donath A."/>
            <person name="Petersen M."/>
            <person name="Wilbrandt J."/>
            <person name="Misof B."/>
            <person name="Liedtke D."/>
            <person name="Thamm M."/>
            <person name="Scheiner R."/>
            <person name="Schmitt T."/>
            <person name="Niehuis O."/>
        </authorList>
    </citation>
    <scope>NUCLEOTIDE SEQUENCE</scope>
    <source>
        <strain evidence="2">GBR_01_08_01A</strain>
    </source>
</reference>
<feature type="region of interest" description="Disordered" evidence="1">
    <location>
        <begin position="295"/>
        <end position="388"/>
    </location>
</feature>
<feature type="compositionally biased region" description="Basic and acidic residues" evidence="1">
    <location>
        <begin position="366"/>
        <end position="376"/>
    </location>
</feature>